<dbReference type="InterPro" id="IPR023213">
    <property type="entry name" value="CAT-like_dom_sf"/>
</dbReference>
<evidence type="ECO:0000313" key="9">
    <source>
        <dbReference type="Proteomes" id="UP000588098"/>
    </source>
</evidence>
<dbReference type="PROSITE" id="PS00440">
    <property type="entry name" value="ACYLTRANSF_C_2"/>
    <property type="match status" value="1"/>
</dbReference>
<proteinExistence type="inferred from homology"/>
<dbReference type="AlphaFoldDB" id="A0A7W9Q541"/>
<evidence type="ECO:0000256" key="3">
    <source>
        <dbReference type="ARBA" id="ARBA00023315"/>
    </source>
</evidence>
<keyword evidence="2 5" id="KW-0808">Transferase</keyword>
<keyword evidence="3 5" id="KW-0012">Acyltransferase</keyword>
<accession>A0A7W9Q541</accession>
<feature type="region of interest" description="Disordered" evidence="6">
    <location>
        <begin position="1"/>
        <end position="48"/>
    </location>
</feature>
<dbReference type="InterPro" id="IPR000542">
    <property type="entry name" value="Carn_acyl_trans"/>
</dbReference>
<dbReference type="InterPro" id="IPR039551">
    <property type="entry name" value="Cho/carn_acyl_trans"/>
</dbReference>
<reference evidence="8 9" key="1">
    <citation type="submission" date="2020-08" db="EMBL/GenBank/DDBJ databases">
        <title>Genomic Encyclopedia of Type Strains, Phase III (KMG-III): the genomes of soil and plant-associated and newly described type strains.</title>
        <authorList>
            <person name="Whitman W."/>
        </authorList>
    </citation>
    <scope>NUCLEOTIDE SEQUENCE [LARGE SCALE GENOMIC DNA]</scope>
    <source>
        <strain evidence="8 9">CECT 8305</strain>
    </source>
</reference>
<evidence type="ECO:0000259" key="7">
    <source>
        <dbReference type="Pfam" id="PF00755"/>
    </source>
</evidence>
<dbReference type="EMBL" id="JACHJL010000001">
    <property type="protein sequence ID" value="MBB5933373.1"/>
    <property type="molecule type" value="Genomic_DNA"/>
</dbReference>
<evidence type="ECO:0000256" key="1">
    <source>
        <dbReference type="ARBA" id="ARBA00005232"/>
    </source>
</evidence>
<dbReference type="GO" id="GO:0004092">
    <property type="term" value="F:carnitine O-acetyltransferase activity"/>
    <property type="evidence" value="ECO:0007669"/>
    <property type="project" value="UniProtKB-EC"/>
</dbReference>
<gene>
    <name evidence="8" type="ORF">FHS42_000391</name>
</gene>
<evidence type="ECO:0000256" key="6">
    <source>
        <dbReference type="SAM" id="MobiDB-lite"/>
    </source>
</evidence>
<dbReference type="Gene3D" id="3.30.559.10">
    <property type="entry name" value="Chloramphenicol acetyltransferase-like domain"/>
    <property type="match status" value="1"/>
</dbReference>
<dbReference type="InterPro" id="IPR042231">
    <property type="entry name" value="Cho/carn_acyl_trans_2"/>
</dbReference>
<keyword evidence="9" id="KW-1185">Reference proteome</keyword>
<comment type="similarity">
    <text evidence="1 5">Belongs to the carnitine/choline acetyltransferase family.</text>
</comment>
<evidence type="ECO:0000313" key="8">
    <source>
        <dbReference type="EMBL" id="MBB5933373.1"/>
    </source>
</evidence>
<evidence type="ECO:0000256" key="2">
    <source>
        <dbReference type="ARBA" id="ARBA00022679"/>
    </source>
</evidence>
<dbReference type="SUPFAM" id="SSF52777">
    <property type="entry name" value="CoA-dependent acyltransferases"/>
    <property type="match status" value="2"/>
</dbReference>
<dbReference type="Gene3D" id="3.30.559.70">
    <property type="entry name" value="Choline/Carnitine o-acyltransferase, domain 2"/>
    <property type="match status" value="1"/>
</dbReference>
<evidence type="ECO:0000256" key="5">
    <source>
        <dbReference type="RuleBase" id="RU003801"/>
    </source>
</evidence>
<dbReference type="Pfam" id="PF00755">
    <property type="entry name" value="Carn_acyltransf"/>
    <property type="match status" value="1"/>
</dbReference>
<comment type="caution">
    <text evidence="8">The sequence shown here is derived from an EMBL/GenBank/DDBJ whole genome shotgun (WGS) entry which is preliminary data.</text>
</comment>
<protein>
    <submittedName>
        <fullName evidence="8">Carnitine O-acetyltransferase</fullName>
        <ecNumber evidence="8">2.3.1.7</ecNumber>
    </submittedName>
</protein>
<name>A0A7W9Q541_9ACTN</name>
<evidence type="ECO:0000256" key="4">
    <source>
        <dbReference type="PIRSR" id="PIRSR600542-1"/>
    </source>
</evidence>
<dbReference type="Proteomes" id="UP000588098">
    <property type="component" value="Unassembled WGS sequence"/>
</dbReference>
<dbReference type="PANTHER" id="PTHR22589">
    <property type="entry name" value="CARNITINE O-ACYLTRANSFERASE"/>
    <property type="match status" value="1"/>
</dbReference>
<feature type="active site" description="Proton acceptor" evidence="4">
    <location>
        <position position="360"/>
    </location>
</feature>
<feature type="domain" description="Choline/carnitine acyltransferase" evidence="7">
    <location>
        <begin position="61"/>
        <end position="631"/>
    </location>
</feature>
<feature type="compositionally biased region" description="Polar residues" evidence="6">
    <location>
        <begin position="1"/>
        <end position="12"/>
    </location>
</feature>
<feature type="compositionally biased region" description="Low complexity" evidence="6">
    <location>
        <begin position="32"/>
        <end position="48"/>
    </location>
</feature>
<dbReference type="EC" id="2.3.1.7" evidence="8"/>
<organism evidence="8 9">
    <name type="scientific">Streptomyces zagrosensis</name>
    <dbReference type="NCBI Taxonomy" id="1042984"/>
    <lineage>
        <taxon>Bacteria</taxon>
        <taxon>Bacillati</taxon>
        <taxon>Actinomycetota</taxon>
        <taxon>Actinomycetes</taxon>
        <taxon>Kitasatosporales</taxon>
        <taxon>Streptomycetaceae</taxon>
        <taxon>Streptomyces</taxon>
    </lineage>
</organism>
<sequence length="647" mass="70042">MHTSQGPETTPSMPGAMPGATPGASPKVTASATVPTGTGEPAPAAAATTSTFAHEDVLPRVPLPTLEESCQRFLAWCAPLLTAEELADTEAEVAAFAAADGPGQALQAALATYDASDGVHSWLDTFWPYRYLGRRDRIALNANFFFLFKDAAQLQVQRAAGLIAGAVHYKRQLDQELVPPIVQRGQPQTMEQNKFLFSATRIPGTVQDTVRAPYTEGWPGPSPARHIVVFHRGAMFRLDVLGPDGVPHSLDDVEAGLHAVLEMGAEPPAPDTSVGHLTTMARAEWAAARQSLLACHPRNADALDDVETALFCVCLEDFAPADIQHTCDELLYGDRGNRWFDKALSLIVFADGQAGINVEHCELDGTTVLSFVDAVLGTPADEHSRRSGATDQGAPTPRPIVFELDQALRGQVRSAADAFAAYGEATATCTVPFADFGANTAKSLRVSPDAFVQLAYQLAHQRAKGRLGATYESIATRSYRRGRTEAMRVVTPEIQRFVAAMEDPAADAATRRAALRTAADQHVARAKECQLGQAPEQHLWELELIQRRRGEALGITEQPALYRSPGWRIMRDDYLSTSSAPSAHIQHFGFGSTSSRCIGVAYVLLPDRFNVYLSTPRPVAAEMHTFATRLREAVGELRELLGEEQEN</sequence>
<dbReference type="RefSeq" id="WP_246494103.1">
    <property type="nucleotide sequence ID" value="NZ_JACHJL010000001.1"/>
</dbReference>